<gene>
    <name evidence="5" type="ORF">C2L71_09620</name>
</gene>
<sequence>MEEIKAMDLESKDLVAERIEQMKALFPEIATEGDGSIDFEKLRLVLGDEVEDSDERYSFTWPGKQEAIRQAQTTSAATLRPCREKSINWDATENIYVEGDNLEVLKLLQRGYHGKVKLVYIDPPYNTGGDFVYKDTFGASVSDYRKQAGLSGQSNAKTDGRFHANWCSMLYPRLKLARELMTNDGVIVVSIDENERTNLQLLLNEIFGENNFAGEIIWKNSSKNDQAYVSMQHEYMLIYVKDKTANPGEWTERKEGLEEIYAAFDGFKNTYGNDWKAIHKAALEWYKQFPPSNPVYGSKHYSWMDENGIYFPSDISGPNAHVR</sequence>
<evidence type="ECO:0000256" key="3">
    <source>
        <dbReference type="ARBA" id="ARBA00022679"/>
    </source>
</evidence>
<reference evidence="6" key="1">
    <citation type="submission" date="2018-01" db="EMBL/GenBank/DDBJ databases">
        <title>Rubneribacter badeniensis gen. nov., sp. nov., and Colonibacter rubneri, gen. nov., sp. nov., WGS of new members of the Eggerthellaceae.</title>
        <authorList>
            <person name="Danylec N."/>
            <person name="Stoll D.A."/>
            <person name="Doetsch A."/>
            <person name="Kulling S.E."/>
            <person name="Huch M."/>
        </authorList>
    </citation>
    <scope>NUCLEOTIDE SEQUENCE [LARGE SCALE GENOMIC DNA]</scope>
    <source>
        <strain evidence="6">ResAG-96</strain>
    </source>
</reference>
<dbReference type="Proteomes" id="UP000236197">
    <property type="component" value="Unassembled WGS sequence"/>
</dbReference>
<dbReference type="InterPro" id="IPR002941">
    <property type="entry name" value="DNA_methylase_N4/N6"/>
</dbReference>
<accession>A0A2K2UAB5</accession>
<dbReference type="SUPFAM" id="SSF53335">
    <property type="entry name" value="S-adenosyl-L-methionine-dependent methyltransferases"/>
    <property type="match status" value="1"/>
</dbReference>
<protein>
    <recommendedName>
        <fullName evidence="4">EF-hand domain-containing protein</fullName>
    </recommendedName>
</protein>
<comment type="similarity">
    <text evidence="1">Belongs to the N(4)/N(6)-methyltransferase family.</text>
</comment>
<dbReference type="InterPro" id="IPR002048">
    <property type="entry name" value="EF_hand_dom"/>
</dbReference>
<dbReference type="PROSITE" id="PS00092">
    <property type="entry name" value="N6_MTASE"/>
    <property type="match status" value="1"/>
</dbReference>
<dbReference type="GO" id="GO:0003677">
    <property type="term" value="F:DNA binding"/>
    <property type="evidence" value="ECO:0007669"/>
    <property type="project" value="InterPro"/>
</dbReference>
<dbReference type="GO" id="GO:0008170">
    <property type="term" value="F:N-methyltransferase activity"/>
    <property type="evidence" value="ECO:0007669"/>
    <property type="project" value="InterPro"/>
</dbReference>
<evidence type="ECO:0000256" key="1">
    <source>
        <dbReference type="ARBA" id="ARBA00006594"/>
    </source>
</evidence>
<keyword evidence="2" id="KW-0489">Methyltransferase</keyword>
<evidence type="ECO:0000313" key="6">
    <source>
        <dbReference type="Proteomes" id="UP000236197"/>
    </source>
</evidence>
<organism evidence="5 6">
    <name type="scientific">Enteroscipio rubneri</name>
    <dbReference type="NCBI Taxonomy" id="2070686"/>
    <lineage>
        <taxon>Bacteria</taxon>
        <taxon>Bacillati</taxon>
        <taxon>Actinomycetota</taxon>
        <taxon>Coriobacteriia</taxon>
        <taxon>Eggerthellales</taxon>
        <taxon>Eggerthellaceae</taxon>
        <taxon>Enteroscipio</taxon>
    </lineage>
</organism>
<evidence type="ECO:0000313" key="5">
    <source>
        <dbReference type="EMBL" id="PNV67182.1"/>
    </source>
</evidence>
<keyword evidence="6" id="KW-1185">Reference proteome</keyword>
<name>A0A2K2UAB5_9ACTN</name>
<comment type="caution">
    <text evidence="5">The sequence shown here is derived from an EMBL/GenBank/DDBJ whole genome shotgun (WGS) entry which is preliminary data.</text>
</comment>
<proteinExistence type="inferred from homology"/>
<dbReference type="Pfam" id="PF01555">
    <property type="entry name" value="N6_N4_Mtase"/>
    <property type="match status" value="1"/>
</dbReference>
<feature type="domain" description="EF-hand" evidence="4">
    <location>
        <begin position="17"/>
        <end position="52"/>
    </location>
</feature>
<dbReference type="PROSITE" id="PS50222">
    <property type="entry name" value="EF_HAND_2"/>
    <property type="match status" value="1"/>
</dbReference>
<keyword evidence="3" id="KW-0808">Transferase</keyword>
<dbReference type="OrthoDB" id="9773060at2"/>
<dbReference type="EMBL" id="PPEK01000012">
    <property type="protein sequence ID" value="PNV67182.1"/>
    <property type="molecule type" value="Genomic_DNA"/>
</dbReference>
<dbReference type="InterPro" id="IPR002052">
    <property type="entry name" value="DNA_methylase_N6_adenine_CS"/>
</dbReference>
<evidence type="ECO:0000256" key="2">
    <source>
        <dbReference type="ARBA" id="ARBA00022603"/>
    </source>
</evidence>
<dbReference type="AlphaFoldDB" id="A0A2K2UAB5"/>
<dbReference type="Gene3D" id="3.40.50.150">
    <property type="entry name" value="Vaccinia Virus protein VP39"/>
    <property type="match status" value="1"/>
</dbReference>
<dbReference type="RefSeq" id="WP_103265547.1">
    <property type="nucleotide sequence ID" value="NZ_CABMLE010000012.1"/>
</dbReference>
<dbReference type="InterPro" id="IPR029063">
    <property type="entry name" value="SAM-dependent_MTases_sf"/>
</dbReference>
<dbReference type="GO" id="GO:0032259">
    <property type="term" value="P:methylation"/>
    <property type="evidence" value="ECO:0007669"/>
    <property type="project" value="UniProtKB-KW"/>
</dbReference>
<dbReference type="GO" id="GO:0005509">
    <property type="term" value="F:calcium ion binding"/>
    <property type="evidence" value="ECO:0007669"/>
    <property type="project" value="InterPro"/>
</dbReference>
<evidence type="ECO:0000259" key="4">
    <source>
        <dbReference type="PROSITE" id="PS50222"/>
    </source>
</evidence>